<accession>A0ABW1M0E6</accession>
<dbReference type="Proteomes" id="UP001596242">
    <property type="component" value="Unassembled WGS sequence"/>
</dbReference>
<comment type="caution">
    <text evidence="2">The sequence shown here is derived from an EMBL/GenBank/DDBJ whole genome shotgun (WGS) entry which is preliminary data.</text>
</comment>
<gene>
    <name evidence="2" type="ORF">ACFP50_13765</name>
</gene>
<dbReference type="EMBL" id="JBHSPT010000032">
    <property type="protein sequence ID" value="MFC6056497.1"/>
    <property type="molecule type" value="Genomic_DNA"/>
</dbReference>
<sequence>MKHSTTPQMRRGRGPARRVGRTLAFVLPVVLVFSGTLAVAGVNWSGRPSSPVLAAADTTVSDASSSGATSSGASSRAAERVPHEALRDRLLVELHKENPGVALTHLQQAVNDRPSLARHCMSIARELGKEAVRVYGPTRAQSYARPVCDTSFASGVLTAHG</sequence>
<feature type="compositionally biased region" description="Low complexity" evidence="1">
    <location>
        <begin position="62"/>
        <end position="76"/>
    </location>
</feature>
<evidence type="ECO:0000313" key="2">
    <source>
        <dbReference type="EMBL" id="MFC6056497.1"/>
    </source>
</evidence>
<keyword evidence="3" id="KW-1185">Reference proteome</keyword>
<evidence type="ECO:0000256" key="1">
    <source>
        <dbReference type="SAM" id="MobiDB-lite"/>
    </source>
</evidence>
<proteinExistence type="predicted"/>
<protein>
    <recommendedName>
        <fullName evidence="4">Tetratricopeptide repeat protein</fullName>
    </recommendedName>
</protein>
<reference evidence="3" key="1">
    <citation type="journal article" date="2019" name="Int. J. Syst. Evol. Microbiol.">
        <title>The Global Catalogue of Microorganisms (GCM) 10K type strain sequencing project: providing services to taxonomists for standard genome sequencing and annotation.</title>
        <authorList>
            <consortium name="The Broad Institute Genomics Platform"/>
            <consortium name="The Broad Institute Genome Sequencing Center for Infectious Disease"/>
            <person name="Wu L."/>
            <person name="Ma J."/>
        </authorList>
    </citation>
    <scope>NUCLEOTIDE SEQUENCE [LARGE SCALE GENOMIC DNA]</scope>
    <source>
        <strain evidence="3">JCM 12763</strain>
    </source>
</reference>
<evidence type="ECO:0008006" key="4">
    <source>
        <dbReference type="Google" id="ProtNLM"/>
    </source>
</evidence>
<name>A0ABW1M0E6_9ACTN</name>
<evidence type="ECO:0000313" key="3">
    <source>
        <dbReference type="Proteomes" id="UP001596242"/>
    </source>
</evidence>
<feature type="region of interest" description="Disordered" evidence="1">
    <location>
        <begin position="62"/>
        <end position="82"/>
    </location>
</feature>
<dbReference type="RefSeq" id="WP_386396683.1">
    <property type="nucleotide sequence ID" value="NZ_JBHSPT010000032.1"/>
</dbReference>
<organism evidence="2 3">
    <name type="scientific">Streptomyces pratens</name>
    <dbReference type="NCBI Taxonomy" id="887456"/>
    <lineage>
        <taxon>Bacteria</taxon>
        <taxon>Bacillati</taxon>
        <taxon>Actinomycetota</taxon>
        <taxon>Actinomycetes</taxon>
        <taxon>Kitasatosporales</taxon>
        <taxon>Streptomycetaceae</taxon>
        <taxon>Streptomyces</taxon>
    </lineage>
</organism>